<dbReference type="AlphaFoldDB" id="A0AAP0PNT7"/>
<sequence>MRLALRHDAVTSRFRRGRQPLLVRGTDGSHSVARRGWCEAAVEEAAMGDAVVGGKTGGKRWWQGRLLEAHEWKIDWWETRQWRCRLLVGWETVTTSGRQRL</sequence>
<evidence type="ECO:0000313" key="1">
    <source>
        <dbReference type="EMBL" id="KAK9148660.1"/>
    </source>
</evidence>
<protein>
    <submittedName>
        <fullName evidence="1">Uncharacterized protein</fullName>
    </submittedName>
</protein>
<accession>A0AAP0PNT7</accession>
<reference evidence="1 2" key="1">
    <citation type="submission" date="2024-01" db="EMBL/GenBank/DDBJ databases">
        <title>Genome assemblies of Stephania.</title>
        <authorList>
            <person name="Yang L."/>
        </authorList>
    </citation>
    <scope>NUCLEOTIDE SEQUENCE [LARGE SCALE GENOMIC DNA]</scope>
    <source>
        <strain evidence="1">JXDWG</strain>
        <tissue evidence="1">Leaf</tissue>
    </source>
</reference>
<evidence type="ECO:0000313" key="2">
    <source>
        <dbReference type="Proteomes" id="UP001419268"/>
    </source>
</evidence>
<proteinExistence type="predicted"/>
<gene>
    <name evidence="1" type="ORF">Scep_007417</name>
</gene>
<dbReference type="Proteomes" id="UP001419268">
    <property type="component" value="Unassembled WGS sequence"/>
</dbReference>
<organism evidence="1 2">
    <name type="scientific">Stephania cephalantha</name>
    <dbReference type="NCBI Taxonomy" id="152367"/>
    <lineage>
        <taxon>Eukaryota</taxon>
        <taxon>Viridiplantae</taxon>
        <taxon>Streptophyta</taxon>
        <taxon>Embryophyta</taxon>
        <taxon>Tracheophyta</taxon>
        <taxon>Spermatophyta</taxon>
        <taxon>Magnoliopsida</taxon>
        <taxon>Ranunculales</taxon>
        <taxon>Menispermaceae</taxon>
        <taxon>Menispermoideae</taxon>
        <taxon>Cissampelideae</taxon>
        <taxon>Stephania</taxon>
    </lineage>
</organism>
<comment type="caution">
    <text evidence="1">The sequence shown here is derived from an EMBL/GenBank/DDBJ whole genome shotgun (WGS) entry which is preliminary data.</text>
</comment>
<keyword evidence="2" id="KW-1185">Reference proteome</keyword>
<name>A0AAP0PNT7_9MAGN</name>
<dbReference type="EMBL" id="JBBNAG010000003">
    <property type="protein sequence ID" value="KAK9148660.1"/>
    <property type="molecule type" value="Genomic_DNA"/>
</dbReference>